<evidence type="ECO:0000313" key="2">
    <source>
        <dbReference type="EMBL" id="AKE44197.1"/>
    </source>
</evidence>
<organism evidence="2 3">
    <name type="scientific">Rat cytomegalovirus ALL-03</name>
    <dbReference type="NCBI Taxonomy" id="1640278"/>
    <lineage>
        <taxon>Viruses</taxon>
        <taxon>Duplodnaviria</taxon>
        <taxon>Heunggongvirae</taxon>
        <taxon>Peploviricota</taxon>
        <taxon>Herviviricetes</taxon>
        <taxon>Herpesvirales</taxon>
        <taxon>Orthoherpesviridae</taxon>
        <taxon>Betaherpesvirinae</taxon>
        <taxon>Muromegalovirus</taxon>
        <taxon>Muromegalovirus muridbeta8</taxon>
        <taxon>Rat cytomegalovirus (isolate England)</taxon>
    </lineage>
</organism>
<feature type="transmembrane region" description="Helical" evidence="1">
    <location>
        <begin position="706"/>
        <end position="731"/>
    </location>
</feature>
<accession>A0A0F6TGG1</accession>
<name>A0A0F6TGG1_RCMVE</name>
<keyword evidence="1" id="KW-0812">Transmembrane</keyword>
<sequence>MGPVCWMLVSLVLGLWTLRCVSGISTSYDYTVPWSGESFSAEKNSSTPQNQVLGTYTNTTGMATAITGVDGSLILLCECDVKAETYDNLTTYPDVGITWMIFFNNKSYVSERLLWVDGVYNVSINNFTWYSRIKEGWGDFHTGVKRTENVTTKYLTILKTNTTVSKEYLGGSQTVSCEFVARPRNRTFYDDMQATFSVTTHSNGSIEVKDYIFWVMIPRANYKRSSWRRPDVDKNIVAYVETLVVITGSLLLFAVVWRIASIFWNEWRQRRWRRRLQEFDDEDVGLLGGFPIGFRLLLDAQADRGADRHGRRGVVGGVAGMVPAFMAAGVAVAALMCIPGCYSLSPKEMWSGRSSSGVDSFIDDAESCPAAERRIHHLNLARKALKNGSKMESVLEFDCKGLGENCDVVCHFYGSGQFMDAGLNWAASVSPTGELTKRRRWYDHDCDIQRVCDVGIYPNPETGEKEVMNVCGYSGTCRWKFGNRANDMAGPYRCSIYYSPVVMDIPESGSVVGSVTVDLGNPRELTLLATVAQSNVYGCFRKGDLPQVESLLVFPIEHYIEGYFNWTVDGPIGDDGMPASIAAGAIKFNRTHIFYDVGIEGKERSYVKQMVDTVTGESGGTLTFYFIAKKPGNYHGLLVLDSIRRFSCVVTVPDDPCATARAERGGSFHSVAAAALTTSYVNVSQNDPATNSSSQTTKRSDAWDYIYIYGICVLGVSSIFITVIIVATICIMKRVKPVDGIEIASIGGHSADTTMEYFEEEEDSTDVDDRRLVV</sequence>
<feature type="transmembrane region" description="Helical" evidence="1">
    <location>
        <begin position="236"/>
        <end position="264"/>
    </location>
</feature>
<protein>
    <submittedName>
        <fullName evidence="2">A20</fullName>
    </submittedName>
</protein>
<proteinExistence type="predicted"/>
<feature type="transmembrane region" description="Helical" evidence="1">
    <location>
        <begin position="314"/>
        <end position="336"/>
    </location>
</feature>
<dbReference type="Proteomes" id="UP000105122">
    <property type="component" value="Segment"/>
</dbReference>
<evidence type="ECO:0000256" key="1">
    <source>
        <dbReference type="SAM" id="Phobius"/>
    </source>
</evidence>
<dbReference type="EMBL" id="KP967684">
    <property type="protein sequence ID" value="AKE44197.1"/>
    <property type="molecule type" value="Genomic_DNA"/>
</dbReference>
<keyword evidence="1" id="KW-0472">Membrane</keyword>
<evidence type="ECO:0000313" key="3">
    <source>
        <dbReference type="Proteomes" id="UP000105122"/>
    </source>
</evidence>
<gene>
    <name evidence="2" type="primary">a20</name>
</gene>
<keyword evidence="1" id="KW-1133">Transmembrane helix</keyword>
<reference evidence="2 3" key="1">
    <citation type="journal article" date="2015" name="Genome Announc.">
        <title>Complete Genome Sequence of Rat Cytomegalovirus Strain ALL-03 (Malaysian Strain).</title>
        <authorList>
            <person name="Balakrishnan K.N."/>
            <person name="Abdullah A.A."/>
            <person name="Camalxaman S.N."/>
            <person name="Quah Y.W."/>
            <person name="Abba Y."/>
            <person name="Hani H."/>
            <person name="Loh H.S."/>
            <person name="Kamal F.M."/>
            <person name="Zeenathul N.A."/>
            <person name="Aini I."/>
            <person name="Omar A.R."/>
            <person name="Noordin M.M."/>
            <person name="Mohd Azmi M.L."/>
        </authorList>
    </citation>
    <scope>NUCLEOTIDE SEQUENCE [LARGE SCALE GENOMIC DNA]</scope>
    <source>
        <strain evidence="2">ALL-03</strain>
    </source>
</reference>